<dbReference type="GO" id="GO:0005886">
    <property type="term" value="C:plasma membrane"/>
    <property type="evidence" value="ECO:0007669"/>
    <property type="project" value="TreeGrafter"/>
</dbReference>
<reference evidence="11" key="1">
    <citation type="submission" date="2022-11" db="UniProtKB">
        <authorList>
            <consortium name="WormBaseParasite"/>
        </authorList>
    </citation>
    <scope>IDENTIFICATION</scope>
</reference>
<dbReference type="Gene3D" id="1.20.1070.10">
    <property type="entry name" value="Rhodopsin 7-helix transmembrane proteins"/>
    <property type="match status" value="1"/>
</dbReference>
<dbReference type="PANTHER" id="PTHR24248:SF125">
    <property type="entry name" value="DOPAMINE D2-LIKE RECEPTOR"/>
    <property type="match status" value="1"/>
</dbReference>
<comment type="subcellular location">
    <subcellularLocation>
        <location evidence="1">Membrane</location>
        <topology evidence="1">Multi-pass membrane protein</topology>
    </subcellularLocation>
</comment>
<evidence type="ECO:0000313" key="11">
    <source>
        <dbReference type="WBParaSite" id="PEQ_0000833201-mRNA-1"/>
    </source>
</evidence>
<evidence type="ECO:0000256" key="1">
    <source>
        <dbReference type="ARBA" id="ARBA00004141"/>
    </source>
</evidence>
<name>A0A914RPQ2_PAREQ</name>
<evidence type="ECO:0000256" key="9">
    <source>
        <dbReference type="SAM" id="Phobius"/>
    </source>
</evidence>
<dbReference type="GO" id="GO:0004930">
    <property type="term" value="F:G protein-coupled receptor activity"/>
    <property type="evidence" value="ECO:0007669"/>
    <property type="project" value="UniProtKB-KW"/>
</dbReference>
<feature type="transmembrane region" description="Helical" evidence="9">
    <location>
        <begin position="20"/>
        <end position="42"/>
    </location>
</feature>
<feature type="transmembrane region" description="Helical" evidence="9">
    <location>
        <begin position="253"/>
        <end position="273"/>
    </location>
</feature>
<keyword evidence="3 9" id="KW-1133">Transmembrane helix</keyword>
<dbReference type="PANTHER" id="PTHR24248">
    <property type="entry name" value="ADRENERGIC RECEPTOR-RELATED G-PROTEIN COUPLED RECEPTOR"/>
    <property type="match status" value="1"/>
</dbReference>
<keyword evidence="2 9" id="KW-0812">Transmembrane</keyword>
<dbReference type="AlphaFoldDB" id="A0A914RPQ2"/>
<evidence type="ECO:0000313" key="10">
    <source>
        <dbReference type="Proteomes" id="UP000887564"/>
    </source>
</evidence>
<proteinExistence type="predicted"/>
<feature type="transmembrane region" description="Helical" evidence="9">
    <location>
        <begin position="92"/>
        <end position="118"/>
    </location>
</feature>
<dbReference type="Proteomes" id="UP000887564">
    <property type="component" value="Unplaced"/>
</dbReference>
<evidence type="ECO:0000256" key="6">
    <source>
        <dbReference type="ARBA" id="ARBA00023157"/>
    </source>
</evidence>
<dbReference type="GO" id="GO:0001591">
    <property type="term" value="F:dopamine neurotransmitter receptor activity, coupled via Gi/Go"/>
    <property type="evidence" value="ECO:0007669"/>
    <property type="project" value="TreeGrafter"/>
</dbReference>
<evidence type="ECO:0000256" key="4">
    <source>
        <dbReference type="ARBA" id="ARBA00023040"/>
    </source>
</evidence>
<keyword evidence="8" id="KW-0807">Transducer</keyword>
<dbReference type="InterPro" id="IPR000276">
    <property type="entry name" value="GPCR_Rhodpsn"/>
</dbReference>
<dbReference type="PRINTS" id="PR00237">
    <property type="entry name" value="GPCRRHODOPSN"/>
</dbReference>
<evidence type="ECO:0000256" key="3">
    <source>
        <dbReference type="ARBA" id="ARBA00022989"/>
    </source>
</evidence>
<organism evidence="10 11">
    <name type="scientific">Parascaris equorum</name>
    <name type="common">Equine roundworm</name>
    <dbReference type="NCBI Taxonomy" id="6256"/>
    <lineage>
        <taxon>Eukaryota</taxon>
        <taxon>Metazoa</taxon>
        <taxon>Ecdysozoa</taxon>
        <taxon>Nematoda</taxon>
        <taxon>Chromadorea</taxon>
        <taxon>Rhabditida</taxon>
        <taxon>Spirurina</taxon>
        <taxon>Ascaridomorpha</taxon>
        <taxon>Ascaridoidea</taxon>
        <taxon>Ascarididae</taxon>
        <taxon>Parascaris</taxon>
    </lineage>
</organism>
<evidence type="ECO:0000256" key="5">
    <source>
        <dbReference type="ARBA" id="ARBA00023136"/>
    </source>
</evidence>
<dbReference type="WBParaSite" id="PEQ_0000833201-mRNA-1">
    <property type="protein sequence ID" value="PEQ_0000833201-mRNA-1"/>
    <property type="gene ID" value="PEQ_0000833201"/>
</dbReference>
<keyword evidence="5 9" id="KW-0472">Membrane</keyword>
<evidence type="ECO:0000256" key="7">
    <source>
        <dbReference type="ARBA" id="ARBA00023170"/>
    </source>
</evidence>
<dbReference type="SUPFAM" id="SSF81321">
    <property type="entry name" value="Family A G protein-coupled receptor-like"/>
    <property type="match status" value="1"/>
</dbReference>
<dbReference type="GO" id="GO:0045202">
    <property type="term" value="C:synapse"/>
    <property type="evidence" value="ECO:0007669"/>
    <property type="project" value="GOC"/>
</dbReference>
<evidence type="ECO:0000256" key="8">
    <source>
        <dbReference type="ARBA" id="ARBA00023224"/>
    </source>
</evidence>
<keyword evidence="4" id="KW-0297">G-protein coupled receptor</keyword>
<evidence type="ECO:0000256" key="2">
    <source>
        <dbReference type="ARBA" id="ARBA00022692"/>
    </source>
</evidence>
<keyword evidence="7" id="KW-0675">Receptor</keyword>
<sequence>MPFSIYLSVNALHWHLPLSVCYFYCVLDVAASTCSIVHLVLISVDRWVLRNFCCSQTSQLRCFLKFFPGTTLNTKTRHFLVSEHHCGIYSPIYMFCSSIFAFYLPCIVMILTYGYIFYTLRRRLQAIQLQVNTGYVQIMKCLHRVVENSCFPLRKLYRIFLKHFKLIRHSQTRNKSRNSFQMSNFQEMAGGQFVGFGADVGNIANSAMQTVIGVAPSNRQAISWEKPLLKKIEETAAEHASSLNESEREQVHLSPLIIITGLLGIAASFVFIMQVKRRMRRLSNIISEWERPSRSSLSHMYSLARRESVYIARRKLAGLKDWALDLLAKLRSKQGMAIRRETRATKLVAIVMGKF</sequence>
<protein>
    <submittedName>
        <fullName evidence="11">G-protein coupled receptors family 1 profile domain-containing protein</fullName>
    </submittedName>
</protein>
<keyword evidence="6" id="KW-1015">Disulfide bond</keyword>
<accession>A0A914RPQ2</accession>
<keyword evidence="10" id="KW-1185">Reference proteome</keyword>